<proteinExistence type="inferred from homology"/>
<dbReference type="PIRSF" id="PIRSF000190">
    <property type="entry name" value="Pyd_amn-ph_oxd"/>
    <property type="match status" value="1"/>
</dbReference>
<evidence type="ECO:0000259" key="6">
    <source>
        <dbReference type="Pfam" id="PF01243"/>
    </source>
</evidence>
<feature type="binding site" evidence="5">
    <location>
        <position position="89"/>
    </location>
    <ligand>
        <name>FMN</name>
        <dbReference type="ChEBI" id="CHEBI:58210"/>
    </ligand>
</feature>
<comment type="similarity">
    <text evidence="1">Belongs to the pyridoxamine 5'-phosphate oxidase family.</text>
</comment>
<dbReference type="Proteomes" id="UP000195913">
    <property type="component" value="Unassembled WGS sequence"/>
</dbReference>
<evidence type="ECO:0000256" key="5">
    <source>
        <dbReference type="PIRSR" id="PIRSR000190-2"/>
    </source>
</evidence>
<dbReference type="PANTHER" id="PTHR10851">
    <property type="entry name" value="PYRIDOXINE-5-PHOSPHATE OXIDASE"/>
    <property type="match status" value="1"/>
</dbReference>
<sequence>MRTLPELLASVGSLVGTPAPFTPDNAPEHPRDLFVDWFAAAIAAGVAEPHAMTLSTVDAEGLPDARVLILKGVTEDGAWTFAGSEQSCKGVQLGARPAAALTFHWKEQIRSIRVRGTVTQVPAPAARRDFLARGLAARTVALSAQQSSQLTDPGGFTRALSVARQQLEEEPETVPEVWRVWQLVPASVEFWQGQPDRNHLRLQYVRSGSGWERHRLQP</sequence>
<evidence type="ECO:0000256" key="3">
    <source>
        <dbReference type="ARBA" id="ARBA00022643"/>
    </source>
</evidence>
<name>A0A1R4FHY2_9MICC</name>
<evidence type="ECO:0000313" key="8">
    <source>
        <dbReference type="EMBL" id="SJM55600.1"/>
    </source>
</evidence>
<evidence type="ECO:0000259" key="7">
    <source>
        <dbReference type="Pfam" id="PF10590"/>
    </source>
</evidence>
<evidence type="ECO:0000256" key="1">
    <source>
        <dbReference type="ARBA" id="ARBA00007301"/>
    </source>
</evidence>
<feature type="binding site" evidence="5">
    <location>
        <begin position="146"/>
        <end position="147"/>
    </location>
    <ligand>
        <name>FMN</name>
        <dbReference type="ChEBI" id="CHEBI:58210"/>
    </ligand>
</feature>
<dbReference type="Pfam" id="PF10590">
    <property type="entry name" value="PNP_phzG_C"/>
    <property type="match status" value="1"/>
</dbReference>
<dbReference type="InterPro" id="IPR011576">
    <property type="entry name" value="Pyridox_Oxase_N"/>
</dbReference>
<feature type="binding site" evidence="5">
    <location>
        <position position="201"/>
    </location>
    <ligand>
        <name>FMN</name>
        <dbReference type="ChEBI" id="CHEBI:58210"/>
    </ligand>
</feature>
<keyword evidence="4 8" id="KW-0560">Oxidoreductase</keyword>
<evidence type="ECO:0000256" key="2">
    <source>
        <dbReference type="ARBA" id="ARBA00022630"/>
    </source>
</evidence>
<dbReference type="EC" id="1.4.3.5" evidence="8"/>
<organism evidence="8 9">
    <name type="scientific">Arthrobacter rhombi</name>
    <dbReference type="NCBI Taxonomy" id="71253"/>
    <lineage>
        <taxon>Bacteria</taxon>
        <taxon>Bacillati</taxon>
        <taxon>Actinomycetota</taxon>
        <taxon>Actinomycetes</taxon>
        <taxon>Micrococcales</taxon>
        <taxon>Micrococcaceae</taxon>
        <taxon>Arthrobacter</taxon>
    </lineage>
</organism>
<dbReference type="EMBL" id="FUHW01000019">
    <property type="protein sequence ID" value="SJM55600.1"/>
    <property type="molecule type" value="Genomic_DNA"/>
</dbReference>
<comment type="cofactor">
    <cofactor evidence="5">
        <name>FMN</name>
        <dbReference type="ChEBI" id="CHEBI:58210"/>
    </cofactor>
    <text evidence="5">Binds 1 FMN per subunit.</text>
</comment>
<dbReference type="InterPro" id="IPR012349">
    <property type="entry name" value="Split_barrel_FMN-bd"/>
</dbReference>
<dbReference type="AlphaFoldDB" id="A0A1R4FHY2"/>
<feature type="domain" description="Pyridoxine 5'-phosphate oxidase dimerisation C-terminal" evidence="7">
    <location>
        <begin position="178"/>
        <end position="218"/>
    </location>
</feature>
<dbReference type="PANTHER" id="PTHR10851:SF0">
    <property type="entry name" value="PYRIDOXINE-5'-PHOSPHATE OXIDASE"/>
    <property type="match status" value="1"/>
</dbReference>
<keyword evidence="3 5" id="KW-0288">FMN</keyword>
<keyword evidence="2" id="KW-0285">Flavoprotein</keyword>
<reference evidence="8 9" key="1">
    <citation type="submission" date="2017-02" db="EMBL/GenBank/DDBJ databases">
        <authorList>
            <person name="Peterson S.W."/>
        </authorList>
    </citation>
    <scope>NUCLEOTIDE SEQUENCE [LARGE SCALE GENOMIC DNA]</scope>
    <source>
        <strain evidence="8 9">B Ar 00.02</strain>
    </source>
</reference>
<dbReference type="Gene3D" id="2.30.110.10">
    <property type="entry name" value="Electron Transport, Fmn-binding Protein, Chain A"/>
    <property type="match status" value="1"/>
</dbReference>
<gene>
    <name evidence="8" type="ORF">FM101_04055</name>
</gene>
<dbReference type="InterPro" id="IPR019576">
    <property type="entry name" value="Pyridoxamine_oxidase_dimer_C"/>
</dbReference>
<evidence type="ECO:0000313" key="9">
    <source>
        <dbReference type="Proteomes" id="UP000195913"/>
    </source>
</evidence>
<dbReference type="GO" id="GO:0010181">
    <property type="term" value="F:FMN binding"/>
    <property type="evidence" value="ECO:0007669"/>
    <property type="project" value="InterPro"/>
</dbReference>
<dbReference type="SUPFAM" id="SSF50475">
    <property type="entry name" value="FMN-binding split barrel"/>
    <property type="match status" value="1"/>
</dbReference>
<protein>
    <submittedName>
        <fullName evidence="8">Pyridoxamine 5'-phosphate oxidase</fullName>
        <ecNumber evidence="8">1.4.3.5</ecNumber>
    </submittedName>
</protein>
<feature type="domain" description="Pyridoxamine 5'-phosphate oxidase N-terminal" evidence="6">
    <location>
        <begin position="40"/>
        <end position="149"/>
    </location>
</feature>
<dbReference type="InterPro" id="IPR000659">
    <property type="entry name" value="Pyridox_Oxase"/>
</dbReference>
<dbReference type="NCBIfam" id="NF004231">
    <property type="entry name" value="PRK05679.1"/>
    <property type="match status" value="1"/>
</dbReference>
<evidence type="ECO:0000256" key="4">
    <source>
        <dbReference type="ARBA" id="ARBA00023002"/>
    </source>
</evidence>
<keyword evidence="9" id="KW-1185">Reference proteome</keyword>
<dbReference type="Pfam" id="PF01243">
    <property type="entry name" value="PNPOx_N"/>
    <property type="match status" value="1"/>
</dbReference>
<feature type="binding site" evidence="5">
    <location>
        <position position="191"/>
    </location>
    <ligand>
        <name>FMN</name>
        <dbReference type="ChEBI" id="CHEBI:58210"/>
    </ligand>
</feature>
<dbReference type="GO" id="GO:0004733">
    <property type="term" value="F:pyridoxamine phosphate oxidase activity"/>
    <property type="evidence" value="ECO:0007669"/>
    <property type="project" value="UniProtKB-EC"/>
</dbReference>
<accession>A0A1R4FHY2</accession>
<dbReference type="RefSeq" id="WP_086995820.1">
    <property type="nucleotide sequence ID" value="NZ_FUHW01000019.1"/>
</dbReference>
<feature type="binding site" evidence="5">
    <location>
        <begin position="66"/>
        <end position="71"/>
    </location>
    <ligand>
        <name>FMN</name>
        <dbReference type="ChEBI" id="CHEBI:58210"/>
    </ligand>
</feature>
<dbReference type="GO" id="GO:0008615">
    <property type="term" value="P:pyridoxine biosynthetic process"/>
    <property type="evidence" value="ECO:0007669"/>
    <property type="project" value="InterPro"/>
</dbReference>